<feature type="domain" description="Luciferase-like" evidence="2">
    <location>
        <begin position="7"/>
        <end position="293"/>
    </location>
</feature>
<dbReference type="SUPFAM" id="SSF51679">
    <property type="entry name" value="Bacterial luciferase-like"/>
    <property type="match status" value="1"/>
</dbReference>
<evidence type="ECO:0000313" key="4">
    <source>
        <dbReference type="Proteomes" id="UP000622547"/>
    </source>
</evidence>
<name>A0A8J3UEJ2_9ACTN</name>
<dbReference type="NCBIfam" id="TIGR03557">
    <property type="entry name" value="F420_G6P_family"/>
    <property type="match status" value="1"/>
</dbReference>
<dbReference type="CDD" id="cd01097">
    <property type="entry name" value="Tetrahydromethanopterin_reductase"/>
    <property type="match status" value="1"/>
</dbReference>
<keyword evidence="4" id="KW-1185">Reference proteome</keyword>
<dbReference type="PANTHER" id="PTHR43244:SF1">
    <property type="entry name" value="5,10-METHYLENETETRAHYDROMETHANOPTERIN REDUCTASE"/>
    <property type="match status" value="1"/>
</dbReference>
<dbReference type="EMBL" id="BOOP01000050">
    <property type="protein sequence ID" value="GII43046.1"/>
    <property type="molecule type" value="Genomic_DNA"/>
</dbReference>
<dbReference type="AlphaFoldDB" id="A0A8J3UEJ2"/>
<sequence length="321" mass="35284">MASMTTFGYFLSSEEHDPKALVRQAKLAEQAGFEALWISDHFHPWLDEQGQSSFVWSVIGAISEATSLPVTTAVTCPIIRIHPAIIAQAAATAQILLDGRFRLGVGTGEALNEHILGDPWPPAEERQRMLEEALELIRKLWSGELVTHRGEFYDVDTARIYSLPDTPPPVYISGFGPKAVELAGRAGDGYISTSPDRDLVEQFHKAGGTGKPTAAGIKVCWAHDEGSARETVHRLWPTSAIPGEANQLLPLPRHFEQLAQLVTVEEATENVPCGPSVDDHLRSIRQYVEAGFDEVYISQIGPDQEGFFSFYSVEILPRLNA</sequence>
<dbReference type="InterPro" id="IPR019945">
    <property type="entry name" value="F420_G6P_DH-rel"/>
</dbReference>
<dbReference type="InterPro" id="IPR036661">
    <property type="entry name" value="Luciferase-like_sf"/>
</dbReference>
<dbReference type="Gene3D" id="3.20.20.30">
    <property type="entry name" value="Luciferase-like domain"/>
    <property type="match status" value="1"/>
</dbReference>
<accession>A0A8J3UEJ2</accession>
<gene>
    <name evidence="3" type="ORF">Pph01_80490</name>
</gene>
<dbReference type="Pfam" id="PF00296">
    <property type="entry name" value="Bac_luciferase"/>
    <property type="match status" value="1"/>
</dbReference>
<dbReference type="Proteomes" id="UP000622547">
    <property type="component" value="Unassembled WGS sequence"/>
</dbReference>
<evidence type="ECO:0000256" key="1">
    <source>
        <dbReference type="ARBA" id="ARBA00023002"/>
    </source>
</evidence>
<reference evidence="3 4" key="1">
    <citation type="submission" date="2021-01" db="EMBL/GenBank/DDBJ databases">
        <title>Whole genome shotgun sequence of Planotetraspora phitsanulokensis NBRC 104273.</title>
        <authorList>
            <person name="Komaki H."/>
            <person name="Tamura T."/>
        </authorList>
    </citation>
    <scope>NUCLEOTIDE SEQUENCE [LARGE SCALE GENOMIC DNA]</scope>
    <source>
        <strain evidence="3 4">NBRC 104273</strain>
    </source>
</reference>
<dbReference type="PANTHER" id="PTHR43244">
    <property type="match status" value="1"/>
</dbReference>
<evidence type="ECO:0000313" key="3">
    <source>
        <dbReference type="EMBL" id="GII43046.1"/>
    </source>
</evidence>
<dbReference type="InterPro" id="IPR050564">
    <property type="entry name" value="F420-G6PD/mer"/>
</dbReference>
<proteinExistence type="predicted"/>
<dbReference type="GO" id="GO:0016705">
    <property type="term" value="F:oxidoreductase activity, acting on paired donors, with incorporation or reduction of molecular oxygen"/>
    <property type="evidence" value="ECO:0007669"/>
    <property type="project" value="InterPro"/>
</dbReference>
<evidence type="ECO:0000259" key="2">
    <source>
        <dbReference type="Pfam" id="PF00296"/>
    </source>
</evidence>
<organism evidence="3 4">
    <name type="scientific">Planotetraspora phitsanulokensis</name>
    <dbReference type="NCBI Taxonomy" id="575192"/>
    <lineage>
        <taxon>Bacteria</taxon>
        <taxon>Bacillati</taxon>
        <taxon>Actinomycetota</taxon>
        <taxon>Actinomycetes</taxon>
        <taxon>Streptosporangiales</taxon>
        <taxon>Streptosporangiaceae</taxon>
        <taxon>Planotetraspora</taxon>
    </lineage>
</organism>
<protein>
    <submittedName>
        <fullName evidence="3">LLM class F420-dependent oxidoreductase</fullName>
    </submittedName>
</protein>
<keyword evidence="1" id="KW-0560">Oxidoreductase</keyword>
<dbReference type="InterPro" id="IPR011251">
    <property type="entry name" value="Luciferase-like_dom"/>
</dbReference>
<comment type="caution">
    <text evidence="3">The sequence shown here is derived from an EMBL/GenBank/DDBJ whole genome shotgun (WGS) entry which is preliminary data.</text>
</comment>